<dbReference type="AlphaFoldDB" id="A0A654M3X9"/>
<dbReference type="GeneID" id="60423064"/>
<name>A0A654M3X9_9ARCH</name>
<gene>
    <name evidence="1" type="ORF">NMY3_03208</name>
</gene>
<evidence type="ECO:0000313" key="2">
    <source>
        <dbReference type="Proteomes" id="UP000058925"/>
    </source>
</evidence>
<organism evidence="1 2">
    <name type="scientific">Candidatus Nitrosocosmicus oleophilus</name>
    <dbReference type="NCBI Taxonomy" id="1353260"/>
    <lineage>
        <taxon>Archaea</taxon>
        <taxon>Nitrososphaerota</taxon>
        <taxon>Nitrososphaeria</taxon>
        <taxon>Nitrososphaerales</taxon>
        <taxon>Nitrososphaeraceae</taxon>
        <taxon>Candidatus Nitrosocosmicus</taxon>
    </lineage>
</organism>
<reference evidence="2" key="1">
    <citation type="submission" date="2015-10" db="EMBL/GenBank/DDBJ databases">
        <title>Niche specialization of a soil ammonia-oxidizing archaeon, Candidatus Nitrosocosmicus oleophilus.</title>
        <authorList>
            <person name="Jung M.-Y."/>
            <person name="Rhee S.-K."/>
        </authorList>
    </citation>
    <scope>NUCLEOTIDE SEQUENCE [LARGE SCALE GENOMIC DNA]</scope>
    <source>
        <strain evidence="2">MY3</strain>
    </source>
</reference>
<dbReference type="KEGG" id="taa:NMY3_03208"/>
<accession>A0A654M3X9</accession>
<dbReference type="EMBL" id="CP012850">
    <property type="protein sequence ID" value="ALI37393.1"/>
    <property type="molecule type" value="Genomic_DNA"/>
</dbReference>
<evidence type="ECO:0000313" key="1">
    <source>
        <dbReference type="EMBL" id="ALI37393.1"/>
    </source>
</evidence>
<sequence length="54" mass="6145">MTRLVSYKREVEFYALLDSIDTNFQVAFLLGKLVSKDSNSPLGAENSQAVTKWY</sequence>
<protein>
    <submittedName>
        <fullName evidence="1">Uncharacterized protein</fullName>
    </submittedName>
</protein>
<dbReference type="Proteomes" id="UP000058925">
    <property type="component" value="Chromosome"/>
</dbReference>
<keyword evidence="2" id="KW-1185">Reference proteome</keyword>
<dbReference type="RefSeq" id="WP_196816468.1">
    <property type="nucleotide sequence ID" value="NZ_CP012850.1"/>
</dbReference>
<proteinExistence type="predicted"/>